<dbReference type="EMBL" id="PUTQ01000001">
    <property type="protein sequence ID" value="RCF53349.1"/>
    <property type="molecule type" value="Genomic_DNA"/>
</dbReference>
<dbReference type="Gene3D" id="2.30.130.40">
    <property type="entry name" value="LON domain-like"/>
    <property type="match status" value="1"/>
</dbReference>
<reference evidence="2" key="5">
    <citation type="submission" date="2020-01" db="EMBL/GenBank/DDBJ databases">
        <authorList>
            <consortium name="NCBI Pathogen Detection Project"/>
        </authorList>
    </citation>
    <scope>NUCLEOTIDE SEQUENCE</scope>
    <source>
        <strain evidence="2">OLC2673_Aeromonas</strain>
    </source>
</reference>
<dbReference type="PANTHER" id="PTHR46732">
    <property type="entry name" value="ATP-DEPENDENT PROTEASE LA (LON) DOMAIN PROTEIN"/>
    <property type="match status" value="1"/>
</dbReference>
<reference evidence="4" key="6">
    <citation type="submission" date="2023-02" db="EMBL/GenBank/DDBJ databases">
        <title>The sequence of Aeromonas hydrophila K533.</title>
        <authorList>
            <person name="Luo X."/>
        </authorList>
    </citation>
    <scope>NUCLEOTIDE SEQUENCE</scope>
    <source>
        <strain evidence="4">K533</strain>
    </source>
</reference>
<dbReference type="SUPFAM" id="SSF88697">
    <property type="entry name" value="PUA domain-like"/>
    <property type="match status" value="1"/>
</dbReference>
<dbReference type="GO" id="GO:0006508">
    <property type="term" value="P:proteolysis"/>
    <property type="evidence" value="ECO:0007669"/>
    <property type="project" value="UniProtKB-KW"/>
</dbReference>
<reference evidence="3 5" key="2">
    <citation type="journal article" date="2018" name="PLoS ONE">
        <title>Phenotypic characterization and whole genome analysis of extended-spectrum beta-lactamase-producing bacteria isolated from dogs in Germany.</title>
        <authorList>
            <person name="Boehmer T."/>
            <person name="Vogler A.J."/>
            <person name="Thomas A."/>
            <person name="Sauer S."/>
            <person name="Hergenroether M."/>
            <person name="Straubinger R.K."/>
            <person name="Birdsell D."/>
            <person name="Keim P."/>
            <person name="Sahl J.W."/>
            <person name="Williamson C.H."/>
            <person name="Riehm J.M."/>
        </authorList>
    </citation>
    <scope>NUCLEOTIDE SEQUENCE [LARGE SCALE GENOMIC DNA]</scope>
    <source>
        <strain evidence="3 5">AFG_SD03_1510_Ahy_093</strain>
    </source>
</reference>
<reference evidence="2" key="1">
    <citation type="journal article" date="2018" name="Genome Biol.">
        <title>SKESA: strategic k-mer extension for scrupulous assemblies.</title>
        <authorList>
            <person name="Souvorov A."/>
            <person name="Agarwala R."/>
            <person name="Lipman D.J."/>
        </authorList>
    </citation>
    <scope>NUCLEOTIDE SEQUENCE</scope>
    <source>
        <strain evidence="2">OLC2673_Aeromonas</strain>
    </source>
</reference>
<accession>A0A081UT36</accession>
<dbReference type="InterPro" id="IPR003111">
    <property type="entry name" value="Lon_prtase_N"/>
</dbReference>
<dbReference type="GO" id="GO:0008233">
    <property type="term" value="F:peptidase activity"/>
    <property type="evidence" value="ECO:0007669"/>
    <property type="project" value="UniProtKB-KW"/>
</dbReference>
<dbReference type="SMART" id="SM00464">
    <property type="entry name" value="LON"/>
    <property type="match status" value="1"/>
</dbReference>
<dbReference type="Gene3D" id="1.10.4060.10">
    <property type="entry name" value="BPP1347 like domain"/>
    <property type="match status" value="1"/>
</dbReference>
<evidence type="ECO:0000313" key="2">
    <source>
        <dbReference type="EMBL" id="HAT6342942.1"/>
    </source>
</evidence>
<dbReference type="KEGG" id="ahh:RY45_14725"/>
<dbReference type="InterPro" id="IPR015947">
    <property type="entry name" value="PUA-like_sf"/>
</dbReference>
<dbReference type="Proteomes" id="UP000253075">
    <property type="component" value="Unassembled WGS sequence"/>
</dbReference>
<protein>
    <submittedName>
        <fullName evidence="2">ATP-dependent protease</fullName>
    </submittedName>
    <submittedName>
        <fullName evidence="4">LON peptidase substrate-binding domain-containing protein</fullName>
    </submittedName>
</protein>
<evidence type="ECO:0000313" key="6">
    <source>
        <dbReference type="Proteomes" id="UP000859505"/>
    </source>
</evidence>
<organism evidence="2 6">
    <name type="scientific">Aeromonas hydrophila</name>
    <dbReference type="NCBI Taxonomy" id="644"/>
    <lineage>
        <taxon>Bacteria</taxon>
        <taxon>Pseudomonadati</taxon>
        <taxon>Pseudomonadota</taxon>
        <taxon>Gammaproteobacteria</taxon>
        <taxon>Aeromonadales</taxon>
        <taxon>Aeromonadaceae</taxon>
        <taxon>Aeromonas</taxon>
    </lineage>
</organism>
<evidence type="ECO:0000313" key="5">
    <source>
        <dbReference type="Proteomes" id="UP000253075"/>
    </source>
</evidence>
<dbReference type="KEGG" id="aaj:BOQ57_07655"/>
<reference evidence="3" key="4">
    <citation type="submission" date="2018-02" db="EMBL/GenBank/DDBJ databases">
        <authorList>
            <person name="Williamson C."/>
        </authorList>
    </citation>
    <scope>NUCLEOTIDE SEQUENCE</scope>
    <source>
        <strain evidence="3">AFG_SD03_1510_Ahy_093</strain>
    </source>
</reference>
<dbReference type="EMBL" id="DACTUL010000003">
    <property type="protein sequence ID" value="HAT6342942.1"/>
    <property type="molecule type" value="Genomic_DNA"/>
</dbReference>
<sequence length="191" mass="22068">MKLQPLALFPLPSHILPGGKLPLRLFEPRHLQMLKESFIDDQGFGIVMEEATTTGKSGRILPVGTRVKVTDFYTLNDGLLGVTVLGMERFCIHEMETDELGLRRARVEALPNWPSTHSDFSDKPLVTRLREVFEQYPELDELYPDKQFDDAAWLCQRWLEILPMPIYEKQMLIAKQNSEAARQFLRRLIAQ</sequence>
<proteinExistence type="predicted"/>
<dbReference type="Pfam" id="PF02190">
    <property type="entry name" value="LON_substr_bdg"/>
    <property type="match status" value="1"/>
</dbReference>
<evidence type="ECO:0000259" key="1">
    <source>
        <dbReference type="SMART" id="SM00464"/>
    </source>
</evidence>
<dbReference type="GeneID" id="4487055"/>
<gene>
    <name evidence="3" type="ORF">C6C11_01090</name>
    <name evidence="2" type="ORF">JAJ28_000624</name>
    <name evidence="4" type="ORF">PY771_06025</name>
</gene>
<keyword evidence="2" id="KW-0378">Hydrolase</keyword>
<dbReference type="Proteomes" id="UP000859505">
    <property type="component" value="Unassembled WGS sequence"/>
</dbReference>
<dbReference type="KEGG" id="ahi:VU14_14660"/>
<dbReference type="PANTHER" id="PTHR46732:SF8">
    <property type="entry name" value="ATP-DEPENDENT PROTEASE LA (LON) DOMAIN PROTEIN"/>
    <property type="match status" value="1"/>
</dbReference>
<dbReference type="RefSeq" id="WP_011705475.1">
    <property type="nucleotide sequence ID" value="NZ_AP019193.1"/>
</dbReference>
<dbReference type="Proteomes" id="UP001214666">
    <property type="component" value="Chromosome"/>
</dbReference>
<dbReference type="AlphaFoldDB" id="A0A081UT36"/>
<keyword evidence="2" id="KW-0645">Protease</keyword>
<dbReference type="InterPro" id="IPR046336">
    <property type="entry name" value="Lon_prtase_N_sf"/>
</dbReference>
<evidence type="ECO:0000313" key="4">
    <source>
        <dbReference type="EMBL" id="WEE27872.1"/>
    </source>
</evidence>
<dbReference type="eggNOG" id="COG2802">
    <property type="taxonomic scope" value="Bacteria"/>
</dbReference>
<dbReference type="OMA" id="FCIHEME"/>
<evidence type="ECO:0000313" key="3">
    <source>
        <dbReference type="EMBL" id="RCF53349.1"/>
    </source>
</evidence>
<name>A0A081UT36_AERHY</name>
<dbReference type="EMBL" id="CP118942">
    <property type="protein sequence ID" value="WEE27872.1"/>
    <property type="molecule type" value="Genomic_DNA"/>
</dbReference>
<reference evidence="5" key="3">
    <citation type="submission" date="2018-02" db="EMBL/GenBank/DDBJ databases">
        <title>Phenotypic characterization and whole genome analysis of multidrug-resistant, extended-spectrum beta-lactamase-producing bacteria isolated from dogs in Germany.</title>
        <authorList>
            <person name="Williamson C."/>
        </authorList>
    </citation>
    <scope>NUCLEOTIDE SEQUENCE [LARGE SCALE GENOMIC DNA]</scope>
    <source>
        <strain evidence="5">AFG_SD03_1510_Ahy_093</strain>
    </source>
</reference>
<feature type="domain" description="Lon N-terminal" evidence="1">
    <location>
        <begin position="5"/>
        <end position="187"/>
    </location>
</feature>